<accession>X1E787</accession>
<feature type="non-terminal residue" evidence="2">
    <location>
        <position position="292"/>
    </location>
</feature>
<dbReference type="AlphaFoldDB" id="X1E787"/>
<feature type="region of interest" description="Disordered" evidence="1">
    <location>
        <begin position="53"/>
        <end position="75"/>
    </location>
</feature>
<organism evidence="2">
    <name type="scientific">marine sediment metagenome</name>
    <dbReference type="NCBI Taxonomy" id="412755"/>
    <lineage>
        <taxon>unclassified sequences</taxon>
        <taxon>metagenomes</taxon>
        <taxon>ecological metagenomes</taxon>
    </lineage>
</organism>
<feature type="non-terminal residue" evidence="2">
    <location>
        <position position="1"/>
    </location>
</feature>
<feature type="compositionally biased region" description="Basic and acidic residues" evidence="1">
    <location>
        <begin position="53"/>
        <end position="64"/>
    </location>
</feature>
<reference evidence="2" key="1">
    <citation type="journal article" date="2014" name="Front. Microbiol.">
        <title>High frequency of phylogenetically diverse reductive dehalogenase-homologous genes in deep subseafloor sedimentary metagenomes.</title>
        <authorList>
            <person name="Kawai M."/>
            <person name="Futagami T."/>
            <person name="Toyoda A."/>
            <person name="Takaki Y."/>
            <person name="Nishi S."/>
            <person name="Hori S."/>
            <person name="Arai W."/>
            <person name="Tsubouchi T."/>
            <person name="Morono Y."/>
            <person name="Uchiyama I."/>
            <person name="Ito T."/>
            <person name="Fujiyama A."/>
            <person name="Inagaki F."/>
            <person name="Takami H."/>
        </authorList>
    </citation>
    <scope>NUCLEOTIDE SEQUENCE</scope>
    <source>
        <strain evidence="2">Expedition CK06-06</strain>
    </source>
</reference>
<evidence type="ECO:0000256" key="1">
    <source>
        <dbReference type="SAM" id="MobiDB-lite"/>
    </source>
</evidence>
<sequence length="292" mass="34479">SKPREYTKIFKIDQPPIMFLTTLRNAIQQDFQSLTKLSTERYEAEKIATELEKHQQTVKEETVKQKKASTNTKSLEDCKRDIEEKEKISPDQKQKLRQAKETLQNTVKEFEVKLENAREKASEKEGLDAEQKTIQETIQALQQEIQVRGKDKTKFQKEMNIDLGEEEKLREERDKLKGEIGSRETEKTERETDIEESKKTIEENQDLSEEYPRLVEQDNKEKIEIESMHRGMKLLEVTRDGIVAGVKGRIETHMMRFLPSLTAQRYNMAQIDEKDYRIEVYDREAHRWRGKG</sequence>
<feature type="compositionally biased region" description="Basic and acidic residues" evidence="1">
    <location>
        <begin position="162"/>
        <end position="202"/>
    </location>
</feature>
<feature type="region of interest" description="Disordered" evidence="1">
    <location>
        <begin position="162"/>
        <end position="209"/>
    </location>
</feature>
<name>X1E787_9ZZZZ</name>
<proteinExistence type="predicted"/>
<protein>
    <submittedName>
        <fullName evidence="2">Uncharacterized protein</fullName>
    </submittedName>
</protein>
<comment type="caution">
    <text evidence="2">The sequence shown here is derived from an EMBL/GenBank/DDBJ whole genome shotgun (WGS) entry which is preliminary data.</text>
</comment>
<dbReference type="EMBL" id="BART01020525">
    <property type="protein sequence ID" value="GAH04503.1"/>
    <property type="molecule type" value="Genomic_DNA"/>
</dbReference>
<evidence type="ECO:0000313" key="2">
    <source>
        <dbReference type="EMBL" id="GAH04503.1"/>
    </source>
</evidence>
<gene>
    <name evidence="2" type="ORF">S01H4_38119</name>
</gene>